<reference evidence="2 3" key="1">
    <citation type="submission" date="2024-09" db="EMBL/GenBank/DDBJ databases">
        <title>Genome sequencing and assembly of Phytophthora oleae, isolate VK10A, causative agent of rot of olive drupes.</title>
        <authorList>
            <person name="Conti Taguali S."/>
            <person name="Riolo M."/>
            <person name="La Spada F."/>
            <person name="Cacciola S.O."/>
            <person name="Dionisio G."/>
        </authorList>
    </citation>
    <scope>NUCLEOTIDE SEQUENCE [LARGE SCALE GENOMIC DNA]</scope>
    <source>
        <strain evidence="2 3">VK10A</strain>
    </source>
</reference>
<dbReference type="AlphaFoldDB" id="A0ABD3FUL3"/>
<organism evidence="2 3">
    <name type="scientific">Phytophthora oleae</name>
    <dbReference type="NCBI Taxonomy" id="2107226"/>
    <lineage>
        <taxon>Eukaryota</taxon>
        <taxon>Sar</taxon>
        <taxon>Stramenopiles</taxon>
        <taxon>Oomycota</taxon>
        <taxon>Peronosporomycetes</taxon>
        <taxon>Peronosporales</taxon>
        <taxon>Peronosporaceae</taxon>
        <taxon>Phytophthora</taxon>
    </lineage>
</organism>
<evidence type="ECO:0000256" key="1">
    <source>
        <dbReference type="SAM" id="MobiDB-lite"/>
    </source>
</evidence>
<feature type="compositionally biased region" description="Low complexity" evidence="1">
    <location>
        <begin position="68"/>
        <end position="82"/>
    </location>
</feature>
<gene>
    <name evidence="2" type="ORF">V7S43_003814</name>
</gene>
<sequence>MLDDPETLESVFSFLAQIDLPSGLTALDNETHETVDDHELLSVGISREDEAKLDVLCHDSLDLEANRSTSNSCPASSEASSPQRSDTSEMKPKRVRISKKQQIDTLREEVQELNQELQSLLPGPNTEQHPQRESMWRAISERQLERREKSEEENLKLREMVHIQIHEARNLRRVLKRRTKIDLMEEMLGMKRQKILESSTPDDNARVFENMLQDTDELYVGVDALFTEKGIYDLPVPSKRSEPRHNVSNGLFLESSHRHRVPFDLRTTEKAMWKVMAQIVFQGMPNVQDFSSRVQFHTEHVEQSSDTIKTSFFVETAGFGDIKGARLRKVVRKYVENDRVVYICKNLMIPTLQVKGESAGFHTRTTLRVILRSSSVVLGSPNTSVIDSHFTATRFVDDLAGSRVIHSPANMATGVAVWDEAISRIAHQVESLAIDESCTKRSPLTG</sequence>
<evidence type="ECO:0000313" key="2">
    <source>
        <dbReference type="EMBL" id="KAL3670622.1"/>
    </source>
</evidence>
<evidence type="ECO:0008006" key="4">
    <source>
        <dbReference type="Google" id="ProtNLM"/>
    </source>
</evidence>
<feature type="region of interest" description="Disordered" evidence="1">
    <location>
        <begin position="65"/>
        <end position="100"/>
    </location>
</feature>
<protein>
    <recommendedName>
        <fullName evidence="4">M96 mating-specific protein family</fullName>
    </recommendedName>
</protein>
<evidence type="ECO:0000313" key="3">
    <source>
        <dbReference type="Proteomes" id="UP001632037"/>
    </source>
</evidence>
<name>A0ABD3FUL3_9STRA</name>
<dbReference type="PANTHER" id="PTHR35796:SF3">
    <property type="entry name" value="BHLH DOMAIN-CONTAINING PROTEIN"/>
    <property type="match status" value="1"/>
</dbReference>
<keyword evidence="3" id="KW-1185">Reference proteome</keyword>
<dbReference type="PANTHER" id="PTHR35796">
    <property type="entry name" value="HYPOTHETICAL CYTOSOLIC PROTEIN"/>
    <property type="match status" value="1"/>
</dbReference>
<dbReference type="EMBL" id="JBIMZQ010000006">
    <property type="protein sequence ID" value="KAL3670622.1"/>
    <property type="molecule type" value="Genomic_DNA"/>
</dbReference>
<comment type="caution">
    <text evidence="2">The sequence shown here is derived from an EMBL/GenBank/DDBJ whole genome shotgun (WGS) entry which is preliminary data.</text>
</comment>
<dbReference type="Proteomes" id="UP001632037">
    <property type="component" value="Unassembled WGS sequence"/>
</dbReference>
<accession>A0ABD3FUL3</accession>
<proteinExistence type="predicted"/>